<evidence type="ECO:0000256" key="5">
    <source>
        <dbReference type="ARBA" id="ARBA00022747"/>
    </source>
</evidence>
<comment type="caution">
    <text evidence="8">The sequence shown here is derived from an EMBL/GenBank/DDBJ whole genome shotgun (WGS) entry which is preliminary data.</text>
</comment>
<dbReference type="NCBIfam" id="TIGR00675">
    <property type="entry name" value="dcm"/>
    <property type="match status" value="1"/>
</dbReference>
<evidence type="ECO:0000313" key="8">
    <source>
        <dbReference type="EMBL" id="CCZ66806.1"/>
    </source>
</evidence>
<keyword evidence="5" id="KW-0680">Restriction system</keyword>
<keyword evidence="2 6" id="KW-0489">Methyltransferase</keyword>
<dbReference type="PROSITE" id="PS51679">
    <property type="entry name" value="SAM_MT_C5"/>
    <property type="match status" value="1"/>
</dbReference>
<evidence type="ECO:0000256" key="4">
    <source>
        <dbReference type="ARBA" id="ARBA00022691"/>
    </source>
</evidence>
<sequence length="407" mass="46617">MEKKYIDIFAGCGGLSLGLHNAGWKGLFAVEKNEDAFSTLKYNLIDKLGHFEWVDWLNKENYDINELLREHKKELKELRGSIPLVVGGPPCQGFSMAGQRNAKDKRNQLVNSYVKFVELVRPEYIFFENVHGFTIAFKDEKNDNRKGIPASAYIIKKLKKLGYDLKDEIIDFSEYGVPQKRKRFILVGCLNGEAKEFFEILKENKENFLKAKGLKVITPISEAIGDLLKSNGEVDCPDCKRFKSGVYGKAVSEYETFMRDGVNDDDIPDSHRFANHRENTVTLFKKMLKECDRGKRLSGQKDNIPDLKKRGVIVLEATQVCNTITGHPDDYIHYLEPRIMTVRECARIQSFPDWFKFRGRYTTGGETRKIDVPRYSQVGNAIPPLFAEQVGNALSDMICRRENGLEF</sequence>
<dbReference type="InterPro" id="IPR001525">
    <property type="entry name" value="C5_MeTfrase"/>
</dbReference>
<dbReference type="AlphaFoldDB" id="R5U6N8"/>
<dbReference type="Proteomes" id="UP000018114">
    <property type="component" value="Unassembled WGS sequence"/>
</dbReference>
<dbReference type="GO" id="GO:0032259">
    <property type="term" value="P:methylation"/>
    <property type="evidence" value="ECO:0007669"/>
    <property type="project" value="UniProtKB-KW"/>
</dbReference>
<dbReference type="EMBL" id="CBAL010000043">
    <property type="protein sequence ID" value="CCZ66806.1"/>
    <property type="molecule type" value="Genomic_DNA"/>
</dbReference>
<dbReference type="PANTHER" id="PTHR10629">
    <property type="entry name" value="CYTOSINE-SPECIFIC METHYLTRANSFERASE"/>
    <property type="match status" value="1"/>
</dbReference>
<dbReference type="InterPro" id="IPR050390">
    <property type="entry name" value="C5-Methyltransferase"/>
</dbReference>
<organism evidence="8 9">
    <name type="scientific">Mediterraneibacter gnavus CAG:126</name>
    <dbReference type="NCBI Taxonomy" id="1263106"/>
    <lineage>
        <taxon>Bacteria</taxon>
        <taxon>Bacillati</taxon>
        <taxon>Bacillota</taxon>
        <taxon>Clostridia</taxon>
        <taxon>Lachnospirales</taxon>
        <taxon>Lachnospiraceae</taxon>
        <taxon>Mediterraneibacter</taxon>
    </lineage>
</organism>
<dbReference type="PANTHER" id="PTHR10629:SF52">
    <property type="entry name" value="DNA (CYTOSINE-5)-METHYLTRANSFERASE 1"/>
    <property type="match status" value="1"/>
</dbReference>
<gene>
    <name evidence="8" type="ORF">BN481_02062</name>
</gene>
<dbReference type="PRINTS" id="PR00105">
    <property type="entry name" value="C5METTRFRASE"/>
</dbReference>
<keyword evidence="4 6" id="KW-0949">S-adenosyl-L-methionine</keyword>
<dbReference type="EC" id="2.1.1.37" evidence="1"/>
<evidence type="ECO:0000313" key="9">
    <source>
        <dbReference type="Proteomes" id="UP000018114"/>
    </source>
</evidence>
<evidence type="ECO:0000256" key="6">
    <source>
        <dbReference type="PROSITE-ProRule" id="PRU01016"/>
    </source>
</evidence>
<evidence type="ECO:0000256" key="7">
    <source>
        <dbReference type="RuleBase" id="RU000416"/>
    </source>
</evidence>
<dbReference type="GO" id="GO:0009307">
    <property type="term" value="P:DNA restriction-modification system"/>
    <property type="evidence" value="ECO:0007669"/>
    <property type="project" value="UniProtKB-KW"/>
</dbReference>
<reference evidence="8" key="1">
    <citation type="submission" date="2012-11" db="EMBL/GenBank/DDBJ databases">
        <title>Dependencies among metagenomic species, viruses, plasmids and units of genetic variation.</title>
        <authorList>
            <person name="Nielsen H.B."/>
            <person name="Almeida M."/>
            <person name="Juncker A.S."/>
            <person name="Rasmussen S."/>
            <person name="Li J."/>
            <person name="Sunagawa S."/>
            <person name="Plichta D."/>
            <person name="Gautier L."/>
            <person name="Le Chatelier E."/>
            <person name="Peletier E."/>
            <person name="Bonde I."/>
            <person name="Nielsen T."/>
            <person name="Manichanh C."/>
            <person name="Arumugam M."/>
            <person name="Batto J."/>
            <person name="Santos M.B.Q.D."/>
            <person name="Blom N."/>
            <person name="Borruel N."/>
            <person name="Burgdorf K.S."/>
            <person name="Boumezbeur F."/>
            <person name="Casellas F."/>
            <person name="Dore J."/>
            <person name="Guarner F."/>
            <person name="Hansen T."/>
            <person name="Hildebrand F."/>
            <person name="Kaas R.S."/>
            <person name="Kennedy S."/>
            <person name="Kristiansen K."/>
            <person name="Kultima J.R."/>
            <person name="Leonard P."/>
            <person name="Levenez F."/>
            <person name="Lund O."/>
            <person name="Moumen B."/>
            <person name="Le Paslier D."/>
            <person name="Pons N."/>
            <person name="Pedersen O."/>
            <person name="Prifti E."/>
            <person name="Qin J."/>
            <person name="Raes J."/>
            <person name="Tap J."/>
            <person name="Tims S."/>
            <person name="Ussery D.W."/>
            <person name="Yamada T."/>
            <person name="MetaHit consortium"/>
            <person name="Renault P."/>
            <person name="Sicheritz-Ponten T."/>
            <person name="Bork P."/>
            <person name="Wang J."/>
            <person name="Brunak S."/>
            <person name="Ehrlich S.D."/>
        </authorList>
    </citation>
    <scope>NUCLEOTIDE SEQUENCE [LARGE SCALE GENOMIC DNA]</scope>
</reference>
<protein>
    <recommendedName>
        <fullName evidence="1">DNA (cytosine-5-)-methyltransferase</fullName>
        <ecNumber evidence="1">2.1.1.37</ecNumber>
    </recommendedName>
</protein>
<evidence type="ECO:0000256" key="3">
    <source>
        <dbReference type="ARBA" id="ARBA00022679"/>
    </source>
</evidence>
<keyword evidence="3 6" id="KW-0808">Transferase</keyword>
<dbReference type="InterPro" id="IPR029063">
    <property type="entry name" value="SAM-dependent_MTases_sf"/>
</dbReference>
<dbReference type="Gene3D" id="3.40.50.150">
    <property type="entry name" value="Vaccinia Virus protein VP39"/>
    <property type="match status" value="1"/>
</dbReference>
<dbReference type="Pfam" id="PF00145">
    <property type="entry name" value="DNA_methylase"/>
    <property type="match status" value="1"/>
</dbReference>
<accession>R5U6N8</accession>
<feature type="active site" evidence="6">
    <location>
        <position position="91"/>
    </location>
</feature>
<dbReference type="GO" id="GO:0003886">
    <property type="term" value="F:DNA (cytosine-5-)-methyltransferase activity"/>
    <property type="evidence" value="ECO:0007669"/>
    <property type="project" value="UniProtKB-EC"/>
</dbReference>
<dbReference type="Gene3D" id="3.90.120.10">
    <property type="entry name" value="DNA Methylase, subunit A, domain 2"/>
    <property type="match status" value="1"/>
</dbReference>
<proteinExistence type="inferred from homology"/>
<name>R5U6N8_MEDGN</name>
<evidence type="ECO:0000256" key="1">
    <source>
        <dbReference type="ARBA" id="ARBA00011975"/>
    </source>
</evidence>
<evidence type="ECO:0000256" key="2">
    <source>
        <dbReference type="ARBA" id="ARBA00022603"/>
    </source>
</evidence>
<dbReference type="SUPFAM" id="SSF53335">
    <property type="entry name" value="S-adenosyl-L-methionine-dependent methyltransferases"/>
    <property type="match status" value="1"/>
</dbReference>
<comment type="similarity">
    <text evidence="6 7">Belongs to the class I-like SAM-binding methyltransferase superfamily. C5-methyltransferase family.</text>
</comment>